<evidence type="ECO:0000313" key="5">
    <source>
        <dbReference type="Proteomes" id="UP000331127"/>
    </source>
</evidence>
<feature type="domain" description="Flavin reductase like" evidence="3">
    <location>
        <begin position="26"/>
        <end position="170"/>
    </location>
</feature>
<protein>
    <submittedName>
        <fullName evidence="4">Putative oxidoreductase</fullName>
    </submittedName>
</protein>
<dbReference type="InterPro" id="IPR050268">
    <property type="entry name" value="NADH-dep_flavin_reductase"/>
</dbReference>
<dbReference type="EMBL" id="BLAE01000010">
    <property type="protein sequence ID" value="GES08483.1"/>
    <property type="molecule type" value="Genomic_DNA"/>
</dbReference>
<evidence type="ECO:0000256" key="1">
    <source>
        <dbReference type="ARBA" id="ARBA00008898"/>
    </source>
</evidence>
<organism evidence="4 5">
    <name type="scientific">Acrocarpospora macrocephala</name>
    <dbReference type="NCBI Taxonomy" id="150177"/>
    <lineage>
        <taxon>Bacteria</taxon>
        <taxon>Bacillati</taxon>
        <taxon>Actinomycetota</taxon>
        <taxon>Actinomycetes</taxon>
        <taxon>Streptosporangiales</taxon>
        <taxon>Streptosporangiaceae</taxon>
        <taxon>Acrocarpospora</taxon>
    </lineage>
</organism>
<dbReference type="GO" id="GO:0042602">
    <property type="term" value="F:riboflavin reductase (NADPH) activity"/>
    <property type="evidence" value="ECO:0007669"/>
    <property type="project" value="TreeGrafter"/>
</dbReference>
<keyword evidence="5" id="KW-1185">Reference proteome</keyword>
<dbReference type="PANTHER" id="PTHR30466:SF11">
    <property type="entry name" value="FLAVIN-DEPENDENT MONOOXYGENASE, REDUCTASE SUBUNIT HSAB"/>
    <property type="match status" value="1"/>
</dbReference>
<evidence type="ECO:0000313" key="4">
    <source>
        <dbReference type="EMBL" id="GES08483.1"/>
    </source>
</evidence>
<proteinExistence type="inferred from homology"/>
<dbReference type="SUPFAM" id="SSF50475">
    <property type="entry name" value="FMN-binding split barrel"/>
    <property type="match status" value="1"/>
</dbReference>
<dbReference type="Pfam" id="PF01613">
    <property type="entry name" value="Flavin_Reduct"/>
    <property type="match status" value="1"/>
</dbReference>
<gene>
    <name evidence="4" type="ORF">Amac_020790</name>
</gene>
<evidence type="ECO:0000259" key="3">
    <source>
        <dbReference type="SMART" id="SM00903"/>
    </source>
</evidence>
<dbReference type="AlphaFoldDB" id="A0A5M3WNZ9"/>
<dbReference type="SMART" id="SM00903">
    <property type="entry name" value="Flavin_Reduct"/>
    <property type="match status" value="1"/>
</dbReference>
<dbReference type="InterPro" id="IPR002563">
    <property type="entry name" value="Flavin_Rdtase-like_dom"/>
</dbReference>
<comment type="caution">
    <text evidence="4">The sequence shown here is derived from an EMBL/GenBank/DDBJ whole genome shotgun (WGS) entry which is preliminary data.</text>
</comment>
<comment type="similarity">
    <text evidence="1">Belongs to the non-flavoprotein flavin reductase family.</text>
</comment>
<dbReference type="InterPro" id="IPR012349">
    <property type="entry name" value="Split_barrel_FMN-bd"/>
</dbReference>
<dbReference type="GO" id="GO:0010181">
    <property type="term" value="F:FMN binding"/>
    <property type="evidence" value="ECO:0007669"/>
    <property type="project" value="InterPro"/>
</dbReference>
<name>A0A5M3WNZ9_9ACTN</name>
<dbReference type="PANTHER" id="PTHR30466">
    <property type="entry name" value="FLAVIN REDUCTASE"/>
    <property type="match status" value="1"/>
</dbReference>
<evidence type="ECO:0000256" key="2">
    <source>
        <dbReference type="ARBA" id="ARBA00023002"/>
    </source>
</evidence>
<sequence>MTMTSDARPDANTLGAVTPEHLRDAFASFPSGVVAVCAQVDGRPVGLAASSFCVGVSMSPPLVLASVQHTSTSWPVVRTASRIGVSVLGEEQADVCMRLSASATDKFADIDTYTSPSDAVFIEKAPVWLECTVLDEIPAGDHDVILLRVESLRVTQESEPLLYHRRTFRHLAD</sequence>
<dbReference type="Gene3D" id="2.30.110.10">
    <property type="entry name" value="Electron Transport, Fmn-binding Protein, Chain A"/>
    <property type="match status" value="1"/>
</dbReference>
<accession>A0A5M3WNZ9</accession>
<keyword evidence="2" id="KW-0560">Oxidoreductase</keyword>
<dbReference type="Proteomes" id="UP000331127">
    <property type="component" value="Unassembled WGS sequence"/>
</dbReference>
<reference evidence="4 5" key="1">
    <citation type="submission" date="2019-10" db="EMBL/GenBank/DDBJ databases">
        <title>Whole genome shotgun sequence of Acrocarpospora macrocephala NBRC 16266.</title>
        <authorList>
            <person name="Ichikawa N."/>
            <person name="Kimura A."/>
            <person name="Kitahashi Y."/>
            <person name="Komaki H."/>
            <person name="Oguchi A."/>
        </authorList>
    </citation>
    <scope>NUCLEOTIDE SEQUENCE [LARGE SCALE GENOMIC DNA]</scope>
    <source>
        <strain evidence="4 5">NBRC 16266</strain>
    </source>
</reference>